<evidence type="ECO:0000313" key="2">
    <source>
        <dbReference type="EMBL" id="KKN84415.1"/>
    </source>
</evidence>
<protein>
    <recommendedName>
        <fullName evidence="3">Bacteriophage T4 Gp32 single-stranded DNA-binding domain-containing protein</fullName>
    </recommendedName>
</protein>
<sequence>MVTKAKAQEVVNDLSAWDSEINLDSTQKLINELQADGKAWDKLESDPKKYILNFRRICPKRPEWENPYQIVPVHYLGPSNRIVVCLKEAQIGECPACVLRWELHDAGAEAESRQLRASIRTFLNVVHIDKKGELVIKEGEDEAKVYLLGLNQLQFLGRRGVEYDPDEESELPLFEFFRKYGDISNVVTGRDLLIKAKDETSGDYEVQHLKFSVADPSPFPGTSKLLEEGLVNLTEVVTILEPTEMMATIEGRATGAVAIAPPPAAPQITETATAPVEQNRFGGAEEEEEEGGEPESAPPESTVIDDGSNEGEEKGDARASTIPPKSDPAAAIARLRKNQAKE</sequence>
<evidence type="ECO:0000256" key="1">
    <source>
        <dbReference type="SAM" id="MobiDB-lite"/>
    </source>
</evidence>
<comment type="caution">
    <text evidence="2">The sequence shown here is derived from an EMBL/GenBank/DDBJ whole genome shotgun (WGS) entry which is preliminary data.</text>
</comment>
<organism evidence="2">
    <name type="scientific">marine sediment metagenome</name>
    <dbReference type="NCBI Taxonomy" id="412755"/>
    <lineage>
        <taxon>unclassified sequences</taxon>
        <taxon>metagenomes</taxon>
        <taxon>ecological metagenomes</taxon>
    </lineage>
</organism>
<feature type="compositionally biased region" description="Acidic residues" evidence="1">
    <location>
        <begin position="284"/>
        <end position="293"/>
    </location>
</feature>
<accession>A0A0F9TTQ4</accession>
<feature type="region of interest" description="Disordered" evidence="1">
    <location>
        <begin position="269"/>
        <end position="342"/>
    </location>
</feature>
<reference evidence="2" key="1">
    <citation type="journal article" date="2015" name="Nature">
        <title>Complex archaea that bridge the gap between prokaryotes and eukaryotes.</title>
        <authorList>
            <person name="Spang A."/>
            <person name="Saw J.H."/>
            <person name="Jorgensen S.L."/>
            <person name="Zaremba-Niedzwiedzka K."/>
            <person name="Martijn J."/>
            <person name="Lind A.E."/>
            <person name="van Eijk R."/>
            <person name="Schleper C."/>
            <person name="Guy L."/>
            <person name="Ettema T.J."/>
        </authorList>
    </citation>
    <scope>NUCLEOTIDE SEQUENCE</scope>
</reference>
<dbReference type="EMBL" id="LAZR01000171">
    <property type="protein sequence ID" value="KKN84415.1"/>
    <property type="molecule type" value="Genomic_DNA"/>
</dbReference>
<evidence type="ECO:0008006" key="3">
    <source>
        <dbReference type="Google" id="ProtNLM"/>
    </source>
</evidence>
<name>A0A0F9TTQ4_9ZZZZ</name>
<proteinExistence type="predicted"/>
<dbReference type="AlphaFoldDB" id="A0A0F9TTQ4"/>
<gene>
    <name evidence="2" type="ORF">LCGC14_0288770</name>
</gene>